<evidence type="ECO:0000313" key="2">
    <source>
        <dbReference type="Proteomes" id="UP000236745"/>
    </source>
</evidence>
<dbReference type="RefSeq" id="WP_160115441.1">
    <property type="nucleotide sequence ID" value="NZ_FNVQ01000001.1"/>
</dbReference>
<organism evidence="1 2">
    <name type="scientific">Marinobacterium lutimaris</name>
    <dbReference type="NCBI Taxonomy" id="568106"/>
    <lineage>
        <taxon>Bacteria</taxon>
        <taxon>Pseudomonadati</taxon>
        <taxon>Pseudomonadota</taxon>
        <taxon>Gammaproteobacteria</taxon>
        <taxon>Oceanospirillales</taxon>
        <taxon>Oceanospirillaceae</taxon>
        <taxon>Marinobacterium</taxon>
    </lineage>
</organism>
<evidence type="ECO:0000313" key="1">
    <source>
        <dbReference type="EMBL" id="SEF92225.1"/>
    </source>
</evidence>
<protein>
    <recommendedName>
        <fullName evidence="3">DUF1853 domain-containing protein</fullName>
    </recommendedName>
</protein>
<dbReference type="EMBL" id="FNVQ01000001">
    <property type="protein sequence ID" value="SEF92225.1"/>
    <property type="molecule type" value="Genomic_DNA"/>
</dbReference>
<dbReference type="Proteomes" id="UP000236745">
    <property type="component" value="Unassembled WGS sequence"/>
</dbReference>
<accession>A0A1H5VY74</accession>
<dbReference type="InterPro" id="IPR015003">
    <property type="entry name" value="DUF1853"/>
</dbReference>
<reference evidence="1 2" key="1">
    <citation type="submission" date="2016-10" db="EMBL/GenBank/DDBJ databases">
        <authorList>
            <person name="de Groot N.N."/>
        </authorList>
    </citation>
    <scope>NUCLEOTIDE SEQUENCE [LARGE SCALE GENOMIC DNA]</scope>
    <source>
        <strain evidence="1 2">DSM 22012</strain>
    </source>
</reference>
<dbReference type="OrthoDB" id="378654at2"/>
<dbReference type="AlphaFoldDB" id="A0A1H5VY74"/>
<evidence type="ECO:0008006" key="3">
    <source>
        <dbReference type="Google" id="ProtNLM"/>
    </source>
</evidence>
<gene>
    <name evidence="1" type="ORF">SAMN05444390_101885</name>
</gene>
<dbReference type="Pfam" id="PF08907">
    <property type="entry name" value="DUF1853"/>
    <property type="match status" value="1"/>
</dbReference>
<proteinExistence type="predicted"/>
<name>A0A1H5VY74_9GAMM</name>
<sequence>MKPAIGTCNSLGSLKAEVNRNPIIQSTTLRNPAIRTAEGQECLLAELEWLRTSPDLMLAPSEFSCPDEIRFGSGTIGSSADLTDYEPRWRLGEHFENIVHFHLKNNDQISDIHRNIQVAKDKITLGEMDFLLKLGSRWIHLEVALKLYLLDPVDDAEPIDLAGFIGTRRKDCLATKWRRMLSHQLPLSQRPEAQQVLTELGVEESPLPAVWVKGWLFYHPLQAKTPAPAGVNPEHLRGWWLTWSELELLSNKGERFMLPGKPDWLLPPACLGNPVFTLDELRTHLQDQHRGNLVVALERVDGGWLESSRGFVVPDNWPGSSR</sequence>
<keyword evidence="2" id="KW-1185">Reference proteome</keyword>